<organism evidence="1 2">
    <name type="scientific">Lactiplantibacillus brownii</name>
    <dbReference type="NCBI Taxonomy" id="3069269"/>
    <lineage>
        <taxon>Bacteria</taxon>
        <taxon>Bacillati</taxon>
        <taxon>Bacillota</taxon>
        <taxon>Bacilli</taxon>
        <taxon>Lactobacillales</taxon>
        <taxon>Lactobacillaceae</taxon>
        <taxon>Lactiplantibacillus</taxon>
    </lineage>
</organism>
<gene>
    <name evidence="1" type="ORF">RA086_05235</name>
</gene>
<evidence type="ECO:0000313" key="1">
    <source>
        <dbReference type="EMBL" id="MDQ7937030.1"/>
    </source>
</evidence>
<sequence length="180" mass="20122">MRLHTLGPAATDSFAAAITYQQAHPQSHFELIGHPSFETILTHLAAYAGDWLLIPAAFKSTTLQASWGDVHYALLAQLTLKDCFITQLDPLVVVQRLDADNRIGYTHAATAQLLQRIVQPVTIQTASSKYLAYQAYQQNRAAYVLTNLKNVTLTPQERLIKQLAPAMVWCVYQINEETIK</sequence>
<dbReference type="Proteomes" id="UP001227831">
    <property type="component" value="Unassembled WGS sequence"/>
</dbReference>
<dbReference type="EMBL" id="JAVCWF010000001">
    <property type="protein sequence ID" value="MDQ7937030.1"/>
    <property type="molecule type" value="Genomic_DNA"/>
</dbReference>
<dbReference type="RefSeq" id="WP_308702807.1">
    <property type="nucleotide sequence ID" value="NZ_AP027463.1"/>
</dbReference>
<name>A0ABU1A7W8_9LACO</name>
<evidence type="ECO:0000313" key="2">
    <source>
        <dbReference type="Proteomes" id="UP001227831"/>
    </source>
</evidence>
<keyword evidence="2" id="KW-1185">Reference proteome</keyword>
<proteinExistence type="predicted"/>
<accession>A0ABU1A7W8</accession>
<reference evidence="1 2" key="1">
    <citation type="journal article" date="2023" name="Int. J. Syst. Evol. Microbiol.">
        <title>Lactiplantibacillus brownii sp. nov., a novel psychrotolerant species isolated from sauerkraut.</title>
        <authorList>
            <person name="Heng Y.C."/>
            <person name="Silvaraju S."/>
            <person name="Lee J.K.Y."/>
            <person name="Kittelmann S."/>
        </authorList>
    </citation>
    <scope>NUCLEOTIDE SEQUENCE [LARGE SCALE GENOMIC DNA]</scope>
    <source>
        <strain evidence="1 2">WILCCON 0030</strain>
    </source>
</reference>
<comment type="caution">
    <text evidence="1">The sequence shown here is derived from an EMBL/GenBank/DDBJ whole genome shotgun (WGS) entry which is preliminary data.</text>
</comment>
<protein>
    <submittedName>
        <fullName evidence="1">Amino acid biosynthesis protein</fullName>
    </submittedName>
</protein>